<keyword evidence="6" id="KW-1185">Reference proteome</keyword>
<evidence type="ECO:0000256" key="3">
    <source>
        <dbReference type="ARBA" id="ARBA00023002"/>
    </source>
</evidence>
<reference evidence="5" key="2">
    <citation type="submission" date="2013-07" db="EMBL/GenBank/DDBJ databases">
        <authorList>
            <consortium name="The Broad Institute Genome Sequencing Platform"/>
            <person name="Cuomo C."/>
            <person name="Litvintseva A."/>
            <person name="Chen Y."/>
            <person name="Heitman J."/>
            <person name="Sun S."/>
            <person name="Springer D."/>
            <person name="Dromer F."/>
            <person name="Young S.K."/>
            <person name="Zeng Q."/>
            <person name="Gargeya S."/>
            <person name="Fitzgerald M."/>
            <person name="Abouelleil A."/>
            <person name="Alvarado L."/>
            <person name="Berlin A.M."/>
            <person name="Chapman S.B."/>
            <person name="Dewar J."/>
            <person name="Goldberg J."/>
            <person name="Griggs A."/>
            <person name="Gujja S."/>
            <person name="Hansen M."/>
            <person name="Howarth C."/>
            <person name="Imamovic A."/>
            <person name="Larimer J."/>
            <person name="McCowan C."/>
            <person name="Murphy C."/>
            <person name="Pearson M."/>
            <person name="Priest M."/>
            <person name="Roberts A."/>
            <person name="Saif S."/>
            <person name="Shea T."/>
            <person name="Sykes S."/>
            <person name="Wortman J."/>
            <person name="Nusbaum C."/>
            <person name="Birren B."/>
        </authorList>
    </citation>
    <scope>NUCLEOTIDE SEQUENCE</scope>
    <source>
        <strain evidence="5">CBS 10118</strain>
    </source>
</reference>
<evidence type="ECO:0008006" key="7">
    <source>
        <dbReference type="Google" id="ProtNLM"/>
    </source>
</evidence>
<protein>
    <recommendedName>
        <fullName evidence="7">Cytoplasmic protein</fullName>
    </recommendedName>
</protein>
<comment type="similarity">
    <text evidence="1">Belongs to the short-chain dehydrogenases/reductases (SDR) family.</text>
</comment>
<dbReference type="EMBL" id="KI894026">
    <property type="protein sequence ID" value="OCF21727.1"/>
    <property type="molecule type" value="Genomic_DNA"/>
</dbReference>
<reference evidence="5" key="4">
    <citation type="submission" date="2024-02" db="EMBL/GenBank/DDBJ databases">
        <title>Comparative genomics of Cryptococcus and Kwoniella reveals pathogenesis evolution and contrasting modes of karyotype evolution via chromosome fusion or intercentromeric recombination.</title>
        <authorList>
            <person name="Coelho M.A."/>
            <person name="David-Palma M."/>
            <person name="Shea T."/>
            <person name="Bowers K."/>
            <person name="McGinley-Smith S."/>
            <person name="Mohammad A.W."/>
            <person name="Gnirke A."/>
            <person name="Yurkov A.M."/>
            <person name="Nowrousian M."/>
            <person name="Sun S."/>
            <person name="Cuomo C.A."/>
            <person name="Heitman J."/>
        </authorList>
    </citation>
    <scope>NUCLEOTIDE SEQUENCE</scope>
    <source>
        <strain evidence="5">CBS 10118</strain>
    </source>
</reference>
<dbReference type="EMBL" id="CP144543">
    <property type="protein sequence ID" value="WVW83199.1"/>
    <property type="molecule type" value="Genomic_DNA"/>
</dbReference>
<dbReference type="PRINTS" id="PR00081">
    <property type="entry name" value="GDHRDH"/>
</dbReference>
<proteinExistence type="inferred from homology"/>
<accession>A0A1B9FSH2</accession>
<dbReference type="GO" id="GO:0050664">
    <property type="term" value="F:oxidoreductase activity, acting on NAD(P)H, oxygen as acceptor"/>
    <property type="evidence" value="ECO:0007669"/>
    <property type="project" value="TreeGrafter"/>
</dbReference>
<dbReference type="GeneID" id="30212903"/>
<keyword evidence="3" id="KW-0560">Oxidoreductase</keyword>
<name>A0A1B9FSH2_9TREE</name>
<sequence length="219" mass="23605">MSTEQKTILITGANRGLKGYKVIAAVRDLSKIPAIDGLAAVVKIDSKESDDPANAIEELKAKGINHLDIVVANAGISANHQLMRDADINSFDDHVAVNARAPLLLFKAVYPLLDKEGGSKFIVISTGMSQNSVEHFPNFGVYGSSKAAVNYLTRQIHFEEPKLTSFLISPGWLDTDMGLAGAAAAGLSEPPEKMSVVIPQIVKLIENSDRETRGGYMWN</sequence>
<keyword evidence="2" id="KW-0521">NADP</keyword>
<dbReference type="Gene3D" id="3.40.50.720">
    <property type="entry name" value="NAD(P)-binding Rossmann-like Domain"/>
    <property type="match status" value="1"/>
</dbReference>
<evidence type="ECO:0000256" key="2">
    <source>
        <dbReference type="ARBA" id="ARBA00022857"/>
    </source>
</evidence>
<reference evidence="4" key="3">
    <citation type="submission" date="2014-01" db="EMBL/GenBank/DDBJ databases">
        <title>Evolution of pathogenesis and genome organization in the Tremellales.</title>
        <authorList>
            <person name="Cuomo C."/>
            <person name="Litvintseva A."/>
            <person name="Heitman J."/>
            <person name="Chen Y."/>
            <person name="Sun S."/>
            <person name="Springer D."/>
            <person name="Dromer F."/>
            <person name="Young S."/>
            <person name="Zeng Q."/>
            <person name="Chapman S."/>
            <person name="Gujja S."/>
            <person name="Saif S."/>
            <person name="Birren B."/>
        </authorList>
    </citation>
    <scope>NUCLEOTIDE SEQUENCE</scope>
    <source>
        <strain evidence="4">CBS 10118</strain>
    </source>
</reference>
<dbReference type="InterPro" id="IPR002347">
    <property type="entry name" value="SDR_fam"/>
</dbReference>
<dbReference type="AlphaFoldDB" id="A0A1B9FSH2"/>
<dbReference type="Pfam" id="PF00106">
    <property type="entry name" value="adh_short"/>
    <property type="match status" value="1"/>
</dbReference>
<dbReference type="PANTHER" id="PTHR43008">
    <property type="entry name" value="BENZIL REDUCTASE"/>
    <property type="match status" value="1"/>
</dbReference>
<dbReference type="PROSITE" id="PS00061">
    <property type="entry name" value="ADH_SHORT"/>
    <property type="match status" value="1"/>
</dbReference>
<evidence type="ECO:0000313" key="5">
    <source>
        <dbReference type="EMBL" id="WVW83199.1"/>
    </source>
</evidence>
<evidence type="ECO:0000313" key="4">
    <source>
        <dbReference type="EMBL" id="OCF21727.1"/>
    </source>
</evidence>
<dbReference type="GO" id="GO:0016616">
    <property type="term" value="F:oxidoreductase activity, acting on the CH-OH group of donors, NAD or NADP as acceptor"/>
    <property type="evidence" value="ECO:0007669"/>
    <property type="project" value="UniProtKB-ARBA"/>
</dbReference>
<dbReference type="RefSeq" id="XP_019042797.1">
    <property type="nucleotide sequence ID" value="XM_019195084.1"/>
</dbReference>
<organism evidence="4">
    <name type="scientific">Kwoniella bestiolae CBS 10118</name>
    <dbReference type="NCBI Taxonomy" id="1296100"/>
    <lineage>
        <taxon>Eukaryota</taxon>
        <taxon>Fungi</taxon>
        <taxon>Dikarya</taxon>
        <taxon>Basidiomycota</taxon>
        <taxon>Agaricomycotina</taxon>
        <taxon>Tremellomycetes</taxon>
        <taxon>Tremellales</taxon>
        <taxon>Cryptococcaceae</taxon>
        <taxon>Kwoniella</taxon>
    </lineage>
</organism>
<evidence type="ECO:0000256" key="1">
    <source>
        <dbReference type="ARBA" id="ARBA00006484"/>
    </source>
</evidence>
<dbReference type="VEuPathDB" id="FungiDB:I302_08504"/>
<reference evidence="4" key="1">
    <citation type="submission" date="2013-07" db="EMBL/GenBank/DDBJ databases">
        <title>The Genome Sequence of Cryptococcus bestiolae CBS10118.</title>
        <authorList>
            <consortium name="The Broad Institute Genome Sequencing Platform"/>
            <person name="Cuomo C."/>
            <person name="Litvintseva A."/>
            <person name="Chen Y."/>
            <person name="Heitman J."/>
            <person name="Sun S."/>
            <person name="Springer D."/>
            <person name="Dromer F."/>
            <person name="Young S.K."/>
            <person name="Zeng Q."/>
            <person name="Gargeya S."/>
            <person name="Fitzgerald M."/>
            <person name="Abouelleil A."/>
            <person name="Alvarado L."/>
            <person name="Berlin A.M."/>
            <person name="Chapman S.B."/>
            <person name="Dewar J."/>
            <person name="Goldberg J."/>
            <person name="Griggs A."/>
            <person name="Gujja S."/>
            <person name="Hansen M."/>
            <person name="Howarth C."/>
            <person name="Imamovic A."/>
            <person name="Larimer J."/>
            <person name="McCowan C."/>
            <person name="Murphy C."/>
            <person name="Pearson M."/>
            <person name="Priest M."/>
            <person name="Roberts A."/>
            <person name="Saif S."/>
            <person name="Shea T."/>
            <person name="Sykes S."/>
            <person name="Wortman J."/>
            <person name="Nusbaum C."/>
            <person name="Birren B."/>
        </authorList>
    </citation>
    <scope>NUCLEOTIDE SEQUENCE [LARGE SCALE GENOMIC DNA]</scope>
    <source>
        <strain evidence="4">CBS 10118</strain>
    </source>
</reference>
<dbReference type="KEGG" id="kbi:30212903"/>
<dbReference type="OrthoDB" id="9876299at2759"/>
<dbReference type="PANTHER" id="PTHR43008:SF4">
    <property type="entry name" value="CHAIN DEHYDROGENASE, PUTATIVE (AFU_ORTHOLOGUE AFUA_4G08710)-RELATED"/>
    <property type="match status" value="1"/>
</dbReference>
<dbReference type="InterPro" id="IPR036291">
    <property type="entry name" value="NAD(P)-bd_dom_sf"/>
</dbReference>
<dbReference type="Proteomes" id="UP000092730">
    <property type="component" value="Chromosome 3"/>
</dbReference>
<dbReference type="SUPFAM" id="SSF51735">
    <property type="entry name" value="NAD(P)-binding Rossmann-fold domains"/>
    <property type="match status" value="1"/>
</dbReference>
<dbReference type="InterPro" id="IPR020904">
    <property type="entry name" value="Sc_DH/Rdtase_CS"/>
</dbReference>
<evidence type="ECO:0000313" key="6">
    <source>
        <dbReference type="Proteomes" id="UP000092730"/>
    </source>
</evidence>
<gene>
    <name evidence="4" type="ORF">I302_08504</name>
    <name evidence="5" type="ORF">I302_105217</name>
</gene>